<sequence length="493" mass="55771">MQLLSLTIITLFIPFVNAFRHPKILTQDRRLDSSQVKQACDPNEYILWVNTTVPDNFPLPFSEDLSTYLYAPDCASRYESADTWFVSWAADDLLYSGFTDGTVGNISSSSGAVHPNTNTTTGHAIIMGSNPLNLTIISPGVFTSNTGPYAGRYPSANLHYNGVWYQSTYGLSENDAPCQNWCVQGPLISFRYTVDQGHTWYDYNLHPKNDTDNLFNQSSYNRQKIKYGALHFVDFGKNQQWSPDGYVYLIGHGSNSSFPASLNTSFPIESWNEGDQIYLCRVWPSIQTINDFDQFEFWNGITYIPGKDGLDKAQPLFTFPNKTGTVTAPYIPALEKYLMVISTATYPGVLSMVKEFDIYILESNHIEGPWSLVEYLNKFGPEAYFPIIPTKFIGQSHDIKVLPDGSSLWPFYLEYSANFAYHTSNPNPPHSGYGFLTGIILGCGSRGQTYAEYARHLPDRFRLVAIADSRPSVRHKVQQLYSLDDQHVYDDWH</sequence>
<gene>
    <name evidence="3" type="ORF">JBS370_LOCUS22768</name>
    <name evidence="2" type="ORF">ZHD862_LOCUS30287</name>
</gene>
<keyword evidence="1" id="KW-0732">Signal</keyword>
<dbReference type="EMBL" id="CAJOBD010003243">
    <property type="protein sequence ID" value="CAF3936788.1"/>
    <property type="molecule type" value="Genomic_DNA"/>
</dbReference>
<comment type="caution">
    <text evidence="3">The sequence shown here is derived from an EMBL/GenBank/DDBJ whole genome shotgun (WGS) entry which is preliminary data.</text>
</comment>
<evidence type="ECO:0000313" key="3">
    <source>
        <dbReference type="EMBL" id="CAF3936788.1"/>
    </source>
</evidence>
<dbReference type="Proteomes" id="UP000663864">
    <property type="component" value="Unassembled WGS sequence"/>
</dbReference>
<reference evidence="3" key="1">
    <citation type="submission" date="2021-02" db="EMBL/GenBank/DDBJ databases">
        <authorList>
            <person name="Nowell W R."/>
        </authorList>
    </citation>
    <scope>NUCLEOTIDE SEQUENCE</scope>
</reference>
<dbReference type="Proteomes" id="UP000663836">
    <property type="component" value="Unassembled WGS sequence"/>
</dbReference>
<feature type="chain" id="PRO_5036415573" evidence="1">
    <location>
        <begin position="19"/>
        <end position="493"/>
    </location>
</feature>
<protein>
    <submittedName>
        <fullName evidence="3">Uncharacterized protein</fullName>
    </submittedName>
</protein>
<organism evidence="3 4">
    <name type="scientific">Rotaria sordida</name>
    <dbReference type="NCBI Taxonomy" id="392033"/>
    <lineage>
        <taxon>Eukaryota</taxon>
        <taxon>Metazoa</taxon>
        <taxon>Spiralia</taxon>
        <taxon>Gnathifera</taxon>
        <taxon>Rotifera</taxon>
        <taxon>Eurotatoria</taxon>
        <taxon>Bdelloidea</taxon>
        <taxon>Philodinida</taxon>
        <taxon>Philodinidae</taxon>
        <taxon>Rotaria</taxon>
    </lineage>
</organism>
<evidence type="ECO:0000256" key="1">
    <source>
        <dbReference type="SAM" id="SignalP"/>
    </source>
</evidence>
<accession>A0A819JQ64</accession>
<name>A0A819JQ64_9BILA</name>
<dbReference type="AlphaFoldDB" id="A0A819JQ64"/>
<evidence type="ECO:0000313" key="4">
    <source>
        <dbReference type="Proteomes" id="UP000663836"/>
    </source>
</evidence>
<feature type="signal peptide" evidence="1">
    <location>
        <begin position="1"/>
        <end position="18"/>
    </location>
</feature>
<evidence type="ECO:0000313" key="2">
    <source>
        <dbReference type="EMBL" id="CAF1345717.1"/>
    </source>
</evidence>
<dbReference type="Gene3D" id="3.40.50.720">
    <property type="entry name" value="NAD(P)-binding Rossmann-like Domain"/>
    <property type="match status" value="1"/>
</dbReference>
<dbReference type="EMBL" id="CAJNOT010002824">
    <property type="protein sequence ID" value="CAF1345717.1"/>
    <property type="molecule type" value="Genomic_DNA"/>
</dbReference>
<proteinExistence type="predicted"/>